<protein>
    <submittedName>
        <fullName evidence="1">Uncharacterized protein</fullName>
    </submittedName>
</protein>
<organism evidence="1">
    <name type="scientific">Rhizophora mucronata</name>
    <name type="common">Asiatic mangrove</name>
    <dbReference type="NCBI Taxonomy" id="61149"/>
    <lineage>
        <taxon>Eukaryota</taxon>
        <taxon>Viridiplantae</taxon>
        <taxon>Streptophyta</taxon>
        <taxon>Embryophyta</taxon>
        <taxon>Tracheophyta</taxon>
        <taxon>Spermatophyta</taxon>
        <taxon>Magnoliopsida</taxon>
        <taxon>eudicotyledons</taxon>
        <taxon>Gunneridae</taxon>
        <taxon>Pentapetalae</taxon>
        <taxon>rosids</taxon>
        <taxon>fabids</taxon>
        <taxon>Malpighiales</taxon>
        <taxon>Rhizophoraceae</taxon>
        <taxon>Rhizophora</taxon>
    </lineage>
</organism>
<sequence length="19" mass="2313">MWTPLNGCNWVFMVFKVCH</sequence>
<name>A0A2P2K1T0_RHIMU</name>
<dbReference type="EMBL" id="GGEC01019189">
    <property type="protein sequence ID" value="MBW99672.1"/>
    <property type="molecule type" value="Transcribed_RNA"/>
</dbReference>
<proteinExistence type="predicted"/>
<dbReference type="AlphaFoldDB" id="A0A2P2K1T0"/>
<reference evidence="1" key="1">
    <citation type="submission" date="2018-02" db="EMBL/GenBank/DDBJ databases">
        <title>Rhizophora mucronata_Transcriptome.</title>
        <authorList>
            <person name="Meera S.P."/>
            <person name="Sreeshan A."/>
            <person name="Augustine A."/>
        </authorList>
    </citation>
    <scope>NUCLEOTIDE SEQUENCE</scope>
    <source>
        <tissue evidence="1">Leaf</tissue>
    </source>
</reference>
<accession>A0A2P2K1T0</accession>
<evidence type="ECO:0000313" key="1">
    <source>
        <dbReference type="EMBL" id="MBW99672.1"/>
    </source>
</evidence>